<protein>
    <submittedName>
        <fullName evidence="1">Uncharacterized protein</fullName>
    </submittedName>
</protein>
<keyword evidence="2" id="KW-1185">Reference proteome</keyword>
<evidence type="ECO:0000313" key="2">
    <source>
        <dbReference type="Proteomes" id="UP000756921"/>
    </source>
</evidence>
<dbReference type="Proteomes" id="UP000756921">
    <property type="component" value="Unassembled WGS sequence"/>
</dbReference>
<comment type="caution">
    <text evidence="1">The sequence shown here is derived from an EMBL/GenBank/DDBJ whole genome shotgun (WGS) entry which is preliminary data.</text>
</comment>
<accession>A0A9P6GKU5</accession>
<reference evidence="1" key="1">
    <citation type="journal article" date="2020" name="Mol. Plant Microbe Interact.">
        <title>Genome Sequence of the Biocontrol Agent Coniothyrium minitans strain Conio (IMI 134523).</title>
        <authorList>
            <person name="Patel D."/>
            <person name="Shittu T.A."/>
            <person name="Baroncelli R."/>
            <person name="Muthumeenakshi S."/>
            <person name="Osborne T.H."/>
            <person name="Janganan T.K."/>
            <person name="Sreenivasaprasad S."/>
        </authorList>
    </citation>
    <scope>NUCLEOTIDE SEQUENCE</scope>
    <source>
        <strain evidence="1">Conio</strain>
    </source>
</reference>
<dbReference type="EMBL" id="WJXW01000004">
    <property type="protein sequence ID" value="KAF9736845.1"/>
    <property type="molecule type" value="Genomic_DNA"/>
</dbReference>
<organism evidence="1 2">
    <name type="scientific">Paraphaeosphaeria minitans</name>
    <dbReference type="NCBI Taxonomy" id="565426"/>
    <lineage>
        <taxon>Eukaryota</taxon>
        <taxon>Fungi</taxon>
        <taxon>Dikarya</taxon>
        <taxon>Ascomycota</taxon>
        <taxon>Pezizomycotina</taxon>
        <taxon>Dothideomycetes</taxon>
        <taxon>Pleosporomycetidae</taxon>
        <taxon>Pleosporales</taxon>
        <taxon>Massarineae</taxon>
        <taxon>Didymosphaeriaceae</taxon>
        <taxon>Paraphaeosphaeria</taxon>
    </lineage>
</organism>
<proteinExistence type="predicted"/>
<dbReference type="AlphaFoldDB" id="A0A9P6GKU5"/>
<sequence length="196" mass="21579">MAFSSKQGIVASEFHVAKITIYKTLDDEHAWVCRSLATADPGIVNFHVFHGALLLYEAVKREKKVSRCAARVWGGSTASCSAPGRSWDLQLVSDVSRRIGLGFAHDRNTSGTRYAYREYCCIAHSCIRGAARYYAPPDGPRRGAERGHLRLQQLDAYAFGRLERRSRCHEAARGEGGTLGLGGYGWKDTRASAEGL</sequence>
<gene>
    <name evidence="1" type="ORF">PMIN01_04624</name>
</gene>
<name>A0A9P6GKU5_9PLEO</name>
<evidence type="ECO:0000313" key="1">
    <source>
        <dbReference type="EMBL" id="KAF9736845.1"/>
    </source>
</evidence>
<dbReference type="OrthoDB" id="5369447at2759"/>